<protein>
    <submittedName>
        <fullName evidence="1">Uncharacterized protein</fullName>
    </submittedName>
</protein>
<organism evidence="1 2">
    <name type="scientific">Subtercola lobariae</name>
    <dbReference type="NCBI Taxonomy" id="1588641"/>
    <lineage>
        <taxon>Bacteria</taxon>
        <taxon>Bacillati</taxon>
        <taxon>Actinomycetota</taxon>
        <taxon>Actinomycetes</taxon>
        <taxon>Micrococcales</taxon>
        <taxon>Microbacteriaceae</taxon>
        <taxon>Subtercola</taxon>
    </lineage>
</organism>
<dbReference type="AlphaFoldDB" id="A0A917EX68"/>
<comment type="caution">
    <text evidence="1">The sequence shown here is derived from an EMBL/GenBank/DDBJ whole genome shotgun (WGS) entry which is preliminary data.</text>
</comment>
<proteinExistence type="predicted"/>
<gene>
    <name evidence="1" type="ORF">GCM10011399_09820</name>
</gene>
<reference evidence="1 2" key="1">
    <citation type="journal article" date="2014" name="Int. J. Syst. Evol. Microbiol.">
        <title>Complete genome sequence of Corynebacterium casei LMG S-19264T (=DSM 44701T), isolated from a smear-ripened cheese.</title>
        <authorList>
            <consortium name="US DOE Joint Genome Institute (JGI-PGF)"/>
            <person name="Walter F."/>
            <person name="Albersmeier A."/>
            <person name="Kalinowski J."/>
            <person name="Ruckert C."/>
        </authorList>
    </citation>
    <scope>NUCLEOTIDE SEQUENCE [LARGE SCALE GENOMIC DNA]</scope>
    <source>
        <strain evidence="1 2">CGMCC 1.12976</strain>
    </source>
</reference>
<sequence>MVQYVHMAPLQLVLSHSEVELVANSENRAPSSFEDAAHDVRVPRLGAPELVLLAQQAKSAGYRLNSFEIAGPDLKLVRDAQLEEELSAELVAALESHGTSAVFSLLRHEFHGYAIAGVRLYRADTKIVTIRRNGVVLANGPEGVLEFVRSAWKKVSAW</sequence>
<evidence type="ECO:0000313" key="1">
    <source>
        <dbReference type="EMBL" id="GGF18149.1"/>
    </source>
</evidence>
<evidence type="ECO:0000313" key="2">
    <source>
        <dbReference type="Proteomes" id="UP000598775"/>
    </source>
</evidence>
<dbReference type="Proteomes" id="UP000598775">
    <property type="component" value="Unassembled WGS sequence"/>
</dbReference>
<accession>A0A917EX68</accession>
<keyword evidence="2" id="KW-1185">Reference proteome</keyword>
<dbReference type="EMBL" id="BMGP01000002">
    <property type="protein sequence ID" value="GGF18149.1"/>
    <property type="molecule type" value="Genomic_DNA"/>
</dbReference>
<name>A0A917EX68_9MICO</name>